<evidence type="ECO:0000256" key="3">
    <source>
        <dbReference type="ARBA" id="ARBA00022603"/>
    </source>
</evidence>
<dbReference type="EC" id="2.1.1.198" evidence="6"/>
<dbReference type="PANTHER" id="PTHR46111:SF1">
    <property type="entry name" value="RIBOSOMAL RNA SMALL SUBUNIT METHYLTRANSFERASE I"/>
    <property type="match status" value="1"/>
</dbReference>
<keyword evidence="3 6" id="KW-0489">Methyltransferase</keyword>
<comment type="catalytic activity">
    <reaction evidence="6">
        <text>cytidine(1402) in 16S rRNA + S-adenosyl-L-methionine = 2'-O-methylcytidine(1402) in 16S rRNA + S-adenosyl-L-homocysteine + H(+)</text>
        <dbReference type="Rhea" id="RHEA:42924"/>
        <dbReference type="Rhea" id="RHEA-COMP:10285"/>
        <dbReference type="Rhea" id="RHEA-COMP:10286"/>
        <dbReference type="ChEBI" id="CHEBI:15378"/>
        <dbReference type="ChEBI" id="CHEBI:57856"/>
        <dbReference type="ChEBI" id="CHEBI:59789"/>
        <dbReference type="ChEBI" id="CHEBI:74495"/>
        <dbReference type="ChEBI" id="CHEBI:82748"/>
        <dbReference type="EC" id="2.1.1.198"/>
    </reaction>
</comment>
<dbReference type="PANTHER" id="PTHR46111">
    <property type="entry name" value="RIBOSOMAL RNA SMALL SUBUNIT METHYLTRANSFERASE I"/>
    <property type="match status" value="1"/>
</dbReference>
<comment type="similarity">
    <text evidence="6">Belongs to the methyltransferase superfamily. RsmI family.</text>
</comment>
<keyword evidence="1 6" id="KW-0963">Cytoplasm</keyword>
<keyword evidence="2 6" id="KW-0698">rRNA processing</keyword>
<evidence type="ECO:0000313" key="9">
    <source>
        <dbReference type="EMBL" id="BDG61986.1"/>
    </source>
</evidence>
<evidence type="ECO:0000313" key="10">
    <source>
        <dbReference type="Proteomes" id="UP001163687"/>
    </source>
</evidence>
<proteinExistence type="inferred from homology"/>
<dbReference type="GO" id="GO:0070677">
    <property type="term" value="F:rRNA (cytosine-2'-O-)-methyltransferase activity"/>
    <property type="evidence" value="ECO:0007669"/>
    <property type="project" value="UniProtKB-UniRule"/>
</dbReference>
<dbReference type="InterPro" id="IPR008189">
    <property type="entry name" value="rRNA_ssu_MeTfrase_I"/>
</dbReference>
<feature type="compositionally biased region" description="Basic and acidic residues" evidence="7">
    <location>
        <begin position="226"/>
        <end position="236"/>
    </location>
</feature>
<sequence length="315" mass="33893">MAGTLYLVGTPIGNLEDITLRALRILREVDLIAAEDTRQTRRLLHHHGIRTPLLSYHAHNEAARVPDLVQRLREGQNIALVTDAGMPGISDPGRLVVDAALKAGLPVRVVPGPSAAVAALALAGLPAGVWLFAGFLPRRPGSRREALQAILTTGYTAVLYEAPHRVVETLADLAALAPDRQVAVCRELTKQFEEVRRGRPAELAEHFRTEGARGEFTLVIGPPAHSSREPGEEPGRVHPALPGTTGGSGSGGEEALWQAYAARVRQLEDEGLDPREATRRVAREYGVRRRDVYQAVLRVRSRGAGPRPDGAPGGS</sequence>
<dbReference type="Gene3D" id="3.40.1010.10">
    <property type="entry name" value="Cobalt-precorrin-4 Transmethylase, Domain 1"/>
    <property type="match status" value="1"/>
</dbReference>
<dbReference type="Pfam" id="PF00590">
    <property type="entry name" value="TP_methylase"/>
    <property type="match status" value="1"/>
</dbReference>
<name>A0AA35G9D5_9FIRM</name>
<dbReference type="InterPro" id="IPR014777">
    <property type="entry name" value="4pyrrole_Mease_sub1"/>
</dbReference>
<dbReference type="Proteomes" id="UP001163687">
    <property type="component" value="Chromosome"/>
</dbReference>
<organism evidence="9 10">
    <name type="scientific">Caldinitratiruptor microaerophilus</name>
    <dbReference type="NCBI Taxonomy" id="671077"/>
    <lineage>
        <taxon>Bacteria</taxon>
        <taxon>Bacillati</taxon>
        <taxon>Bacillota</taxon>
        <taxon>Clostridia</taxon>
        <taxon>Eubacteriales</taxon>
        <taxon>Symbiobacteriaceae</taxon>
        <taxon>Caldinitratiruptor</taxon>
    </lineage>
</organism>
<evidence type="ECO:0000259" key="8">
    <source>
        <dbReference type="Pfam" id="PF00590"/>
    </source>
</evidence>
<protein>
    <recommendedName>
        <fullName evidence="6">Ribosomal RNA small subunit methyltransferase I</fullName>
        <ecNumber evidence="6">2.1.1.198</ecNumber>
    </recommendedName>
    <alternativeName>
        <fullName evidence="6">16S rRNA 2'-O-ribose C1402 methyltransferase</fullName>
    </alternativeName>
    <alternativeName>
        <fullName evidence="6">rRNA (cytidine-2'-O-)-methyltransferase RsmI</fullName>
    </alternativeName>
</protein>
<keyword evidence="5 6" id="KW-0949">S-adenosyl-L-methionine</keyword>
<feature type="domain" description="Tetrapyrrole methylase" evidence="8">
    <location>
        <begin position="4"/>
        <end position="203"/>
    </location>
</feature>
<accession>A0AA35G9D5</accession>
<dbReference type="KEGG" id="cmic:caldi_30760"/>
<comment type="subcellular location">
    <subcellularLocation>
        <location evidence="6">Cytoplasm</location>
    </subcellularLocation>
</comment>
<dbReference type="AlphaFoldDB" id="A0AA35G9D5"/>
<dbReference type="CDD" id="cd11648">
    <property type="entry name" value="RsmI"/>
    <property type="match status" value="1"/>
</dbReference>
<dbReference type="SUPFAM" id="SSF53790">
    <property type="entry name" value="Tetrapyrrole methylase"/>
    <property type="match status" value="1"/>
</dbReference>
<feature type="region of interest" description="Disordered" evidence="7">
    <location>
        <begin position="221"/>
        <end position="252"/>
    </location>
</feature>
<keyword evidence="4 6" id="KW-0808">Transferase</keyword>
<dbReference type="GO" id="GO:0005737">
    <property type="term" value="C:cytoplasm"/>
    <property type="evidence" value="ECO:0007669"/>
    <property type="project" value="UniProtKB-SubCell"/>
</dbReference>
<evidence type="ECO:0000256" key="6">
    <source>
        <dbReference type="HAMAP-Rule" id="MF_01877"/>
    </source>
</evidence>
<dbReference type="InterPro" id="IPR000878">
    <property type="entry name" value="4pyrrol_Mease"/>
</dbReference>
<evidence type="ECO:0000256" key="5">
    <source>
        <dbReference type="ARBA" id="ARBA00022691"/>
    </source>
</evidence>
<dbReference type="InterPro" id="IPR014776">
    <property type="entry name" value="4pyrrole_Mease_sub2"/>
</dbReference>
<dbReference type="Gene3D" id="3.30.950.10">
    <property type="entry name" value="Methyltransferase, Cobalt-precorrin-4 Transmethylase, Domain 2"/>
    <property type="match status" value="1"/>
</dbReference>
<comment type="function">
    <text evidence="6">Catalyzes the 2'-O-methylation of the ribose of cytidine 1402 (C1402) in 16S rRNA.</text>
</comment>
<dbReference type="FunFam" id="3.40.1010.10:FF:000007">
    <property type="entry name" value="Ribosomal RNA small subunit methyltransferase I"/>
    <property type="match status" value="1"/>
</dbReference>
<evidence type="ECO:0000256" key="4">
    <source>
        <dbReference type="ARBA" id="ARBA00022679"/>
    </source>
</evidence>
<dbReference type="EMBL" id="AP025628">
    <property type="protein sequence ID" value="BDG61986.1"/>
    <property type="molecule type" value="Genomic_DNA"/>
</dbReference>
<dbReference type="InterPro" id="IPR035996">
    <property type="entry name" value="4pyrrol_Methylase_sf"/>
</dbReference>
<evidence type="ECO:0000256" key="1">
    <source>
        <dbReference type="ARBA" id="ARBA00022490"/>
    </source>
</evidence>
<dbReference type="RefSeq" id="WP_264842601.1">
    <property type="nucleotide sequence ID" value="NZ_AP025628.1"/>
</dbReference>
<reference evidence="9" key="1">
    <citation type="submission" date="2022-03" db="EMBL/GenBank/DDBJ databases">
        <title>Complete genome sequence of Caldinitratiruptor microaerophilus.</title>
        <authorList>
            <person name="Mukaiyama R."/>
            <person name="Nishiyama T."/>
            <person name="Ueda K."/>
        </authorList>
    </citation>
    <scope>NUCLEOTIDE SEQUENCE</scope>
    <source>
        <strain evidence="9">JCM 16183</strain>
    </source>
</reference>
<keyword evidence="10" id="KW-1185">Reference proteome</keyword>
<dbReference type="PIRSF" id="PIRSF005917">
    <property type="entry name" value="MTase_YraL"/>
    <property type="match status" value="1"/>
</dbReference>
<evidence type="ECO:0000256" key="2">
    <source>
        <dbReference type="ARBA" id="ARBA00022552"/>
    </source>
</evidence>
<gene>
    <name evidence="6 9" type="primary">rsmI</name>
    <name evidence="9" type="ORF">caldi_30760</name>
</gene>
<dbReference type="NCBIfam" id="TIGR00096">
    <property type="entry name" value="16S rRNA (cytidine(1402)-2'-O)-methyltransferase"/>
    <property type="match status" value="1"/>
</dbReference>
<evidence type="ECO:0000256" key="7">
    <source>
        <dbReference type="SAM" id="MobiDB-lite"/>
    </source>
</evidence>
<dbReference type="HAMAP" id="MF_01877">
    <property type="entry name" value="16SrRNA_methyltr_I"/>
    <property type="match status" value="1"/>
</dbReference>
<dbReference type="FunFam" id="3.30.950.10:FF:000002">
    <property type="entry name" value="Ribosomal RNA small subunit methyltransferase I"/>
    <property type="match status" value="1"/>
</dbReference>